<proteinExistence type="predicted"/>
<evidence type="ECO:0000313" key="5">
    <source>
        <dbReference type="Proteomes" id="UP000033740"/>
    </source>
</evidence>
<dbReference type="GO" id="GO:0016740">
    <property type="term" value="F:transferase activity"/>
    <property type="evidence" value="ECO:0007669"/>
    <property type="project" value="UniProtKB-KW"/>
</dbReference>
<gene>
    <name evidence="4" type="ORF">RS86_03272</name>
</gene>
<evidence type="ECO:0000259" key="3">
    <source>
        <dbReference type="Pfam" id="PF02709"/>
    </source>
</evidence>
<feature type="domain" description="Galactosyltransferase C-terminal" evidence="3">
    <location>
        <begin position="145"/>
        <end position="187"/>
    </location>
</feature>
<comment type="caution">
    <text evidence="4">The sequence shown here is derived from an EMBL/GenBank/DDBJ whole genome shotgun (WGS) entry which is preliminary data.</text>
</comment>
<dbReference type="PATRIC" id="fig|582680.6.peg.3354"/>
<dbReference type="PANTHER" id="PTHR43685">
    <property type="entry name" value="GLYCOSYLTRANSFERASE"/>
    <property type="match status" value="1"/>
</dbReference>
<evidence type="ECO:0000313" key="4">
    <source>
        <dbReference type="EMBL" id="KJL31156.1"/>
    </source>
</evidence>
<organism evidence="4 5">
    <name type="scientific">Microbacterium azadirachtae</name>
    <dbReference type="NCBI Taxonomy" id="582680"/>
    <lineage>
        <taxon>Bacteria</taxon>
        <taxon>Bacillati</taxon>
        <taxon>Actinomycetota</taxon>
        <taxon>Actinomycetes</taxon>
        <taxon>Micrococcales</taxon>
        <taxon>Microbacteriaceae</taxon>
        <taxon>Microbacterium</taxon>
    </lineage>
</organism>
<name>A0A0F0LHX3_9MICO</name>
<dbReference type="Pfam" id="PF00535">
    <property type="entry name" value="Glycos_transf_2"/>
    <property type="match status" value="1"/>
</dbReference>
<dbReference type="CDD" id="cd00761">
    <property type="entry name" value="Glyco_tranf_GTA_type"/>
    <property type="match status" value="1"/>
</dbReference>
<dbReference type="InterPro" id="IPR027791">
    <property type="entry name" value="Galactosyl_T_C"/>
</dbReference>
<sequence length="301" mass="32477">MILCVRNGAATILRQLHALDGQQDAPSFEILVVDNGSTDDTAEIVRAWLSDAGRPAVPARLVSAPDRAHIPYARNRGAIASRGRILAYCDADDEADPFWLSALTGCLDQDGIAGGRIAARTAEGVEQPGVFPDALVATHYLPHAGNANLALTRACFIAIGGYDESLPRYGYEDVDLSWRAQEQGFPIGYCGGAVMNFTLSSRSAAVRKQYLIAQGRVLISLRHPAAYQPFTLAGCLRVLGGRLAALPYRMVRPGPHRRSRHLAWVVNAFGNFTGWWTYVHRGRDADPILLAPSDFAGPAAA</sequence>
<evidence type="ECO:0000259" key="2">
    <source>
        <dbReference type="Pfam" id="PF00535"/>
    </source>
</evidence>
<reference evidence="4 5" key="1">
    <citation type="submission" date="2015-02" db="EMBL/GenBank/DDBJ databases">
        <title>Draft genome sequences of ten Microbacterium spp. with emphasis on heavy metal contaminated environments.</title>
        <authorList>
            <person name="Corretto E."/>
        </authorList>
    </citation>
    <scope>NUCLEOTIDE SEQUENCE [LARGE SCALE GENOMIC DNA]</scope>
    <source>
        <strain evidence="4 5">ARN176</strain>
    </source>
</reference>
<dbReference type="PANTHER" id="PTHR43685:SF3">
    <property type="entry name" value="SLR2126 PROTEIN"/>
    <property type="match status" value="1"/>
</dbReference>
<feature type="domain" description="Glycosyltransferase 2-like" evidence="2">
    <location>
        <begin position="2"/>
        <end position="123"/>
    </location>
</feature>
<keyword evidence="1 4" id="KW-0808">Transferase</keyword>
<dbReference type="InterPro" id="IPR001173">
    <property type="entry name" value="Glyco_trans_2-like"/>
</dbReference>
<accession>A0A0F0LHX3</accession>
<dbReference type="Proteomes" id="UP000033740">
    <property type="component" value="Unassembled WGS sequence"/>
</dbReference>
<dbReference type="Gene3D" id="3.90.550.10">
    <property type="entry name" value="Spore Coat Polysaccharide Biosynthesis Protein SpsA, Chain A"/>
    <property type="match status" value="1"/>
</dbReference>
<dbReference type="EMBL" id="JYIX01000039">
    <property type="protein sequence ID" value="KJL31156.1"/>
    <property type="molecule type" value="Genomic_DNA"/>
</dbReference>
<dbReference type="SUPFAM" id="SSF53448">
    <property type="entry name" value="Nucleotide-diphospho-sugar transferases"/>
    <property type="match status" value="1"/>
</dbReference>
<evidence type="ECO:0000256" key="1">
    <source>
        <dbReference type="ARBA" id="ARBA00022679"/>
    </source>
</evidence>
<dbReference type="Pfam" id="PF02709">
    <property type="entry name" value="Glyco_transf_7C"/>
    <property type="match status" value="1"/>
</dbReference>
<dbReference type="STRING" id="582680.RS86_03272"/>
<dbReference type="InterPro" id="IPR050834">
    <property type="entry name" value="Glycosyltransf_2"/>
</dbReference>
<keyword evidence="5" id="KW-1185">Reference proteome</keyword>
<dbReference type="AlphaFoldDB" id="A0A0F0LHX3"/>
<dbReference type="InterPro" id="IPR029044">
    <property type="entry name" value="Nucleotide-diphossugar_trans"/>
</dbReference>
<protein>
    <submittedName>
        <fullName evidence="4">Putative glycosyl transferase</fullName>
    </submittedName>
</protein>